<dbReference type="GO" id="GO:0020037">
    <property type="term" value="F:heme binding"/>
    <property type="evidence" value="ECO:0007669"/>
    <property type="project" value="InterPro"/>
</dbReference>
<dbReference type="STRING" id="1347342.BN863_26880"/>
<dbReference type="RefSeq" id="WP_038533651.1">
    <property type="nucleotide sequence ID" value="NZ_HG315671.1"/>
</dbReference>
<evidence type="ECO:0000313" key="7">
    <source>
        <dbReference type="Proteomes" id="UP000016160"/>
    </source>
</evidence>
<keyword evidence="7" id="KW-1185">Reference proteome</keyword>
<protein>
    <submittedName>
        <fullName evidence="6">Cytochrome c class I</fullName>
    </submittedName>
</protein>
<dbReference type="Gene3D" id="1.10.760.10">
    <property type="entry name" value="Cytochrome c-like domain"/>
    <property type="match status" value="1"/>
</dbReference>
<reference evidence="6 7" key="1">
    <citation type="journal article" date="2013" name="Appl. Environ. Microbiol.">
        <title>The genome of the alga-associated marine flavobacterium Formosa agariphila KMM 3901T reveals a broad potential for degradation of algal polysaccharides.</title>
        <authorList>
            <person name="Mann A.J."/>
            <person name="Hahnke R.L."/>
            <person name="Huang S."/>
            <person name="Werner J."/>
            <person name="Xing P."/>
            <person name="Barbeyron T."/>
            <person name="Huettel B."/>
            <person name="Stueber K."/>
            <person name="Reinhardt R."/>
            <person name="Harder J."/>
            <person name="Gloeckner F.O."/>
            <person name="Amann R.I."/>
            <person name="Teeling H."/>
        </authorList>
    </citation>
    <scope>NUCLEOTIDE SEQUENCE [LARGE SCALE GENOMIC DNA]</scope>
    <source>
        <strain evidence="7">DSM 15362 / KCTC 12365 / LMG 23005 / KMM 3901</strain>
    </source>
</reference>
<dbReference type="Proteomes" id="UP000016160">
    <property type="component" value="Chromosome"/>
</dbReference>
<dbReference type="HOGENOM" id="CLU_131484_0_0_10"/>
<feature type="domain" description="Cytochrome c" evidence="5">
    <location>
        <begin position="73"/>
        <end position="163"/>
    </location>
</feature>
<evidence type="ECO:0000256" key="3">
    <source>
        <dbReference type="ARBA" id="ARBA00023004"/>
    </source>
</evidence>
<keyword evidence="2 4" id="KW-0479">Metal-binding</keyword>
<organism evidence="6 7">
    <name type="scientific">Formosa agariphila (strain DSM 15362 / KCTC 12365 / LMG 23005 / KMM 3901 / M-2Alg 35-1)</name>
    <dbReference type="NCBI Taxonomy" id="1347342"/>
    <lineage>
        <taxon>Bacteria</taxon>
        <taxon>Pseudomonadati</taxon>
        <taxon>Bacteroidota</taxon>
        <taxon>Flavobacteriia</taxon>
        <taxon>Flavobacteriales</taxon>
        <taxon>Flavobacteriaceae</taxon>
        <taxon>Formosa</taxon>
    </lineage>
</organism>
<evidence type="ECO:0000313" key="6">
    <source>
        <dbReference type="EMBL" id="CDF80400.1"/>
    </source>
</evidence>
<evidence type="ECO:0000256" key="1">
    <source>
        <dbReference type="ARBA" id="ARBA00022617"/>
    </source>
</evidence>
<dbReference type="GO" id="GO:0046872">
    <property type="term" value="F:metal ion binding"/>
    <property type="evidence" value="ECO:0007669"/>
    <property type="project" value="UniProtKB-KW"/>
</dbReference>
<dbReference type="GO" id="GO:0009055">
    <property type="term" value="F:electron transfer activity"/>
    <property type="evidence" value="ECO:0007669"/>
    <property type="project" value="InterPro"/>
</dbReference>
<evidence type="ECO:0000256" key="4">
    <source>
        <dbReference type="PROSITE-ProRule" id="PRU00433"/>
    </source>
</evidence>
<dbReference type="eggNOG" id="COG2010">
    <property type="taxonomic scope" value="Bacteria"/>
</dbReference>
<keyword evidence="1 4" id="KW-0349">Heme</keyword>
<dbReference type="PATRIC" id="fig|1347342.6.peg.2704"/>
<dbReference type="PROSITE" id="PS51007">
    <property type="entry name" value="CYTC"/>
    <property type="match status" value="1"/>
</dbReference>
<dbReference type="InterPro" id="IPR036909">
    <property type="entry name" value="Cyt_c-like_dom_sf"/>
</dbReference>
<evidence type="ECO:0000259" key="5">
    <source>
        <dbReference type="PROSITE" id="PS51007"/>
    </source>
</evidence>
<dbReference type="AlphaFoldDB" id="T2KNU3"/>
<name>T2KNU3_FORAG</name>
<accession>T2KNU3</accession>
<gene>
    <name evidence="6" type="ORF">BN863_26880</name>
</gene>
<dbReference type="SUPFAM" id="SSF46626">
    <property type="entry name" value="Cytochrome c"/>
    <property type="match status" value="1"/>
</dbReference>
<evidence type="ECO:0000256" key="2">
    <source>
        <dbReference type="ARBA" id="ARBA00022723"/>
    </source>
</evidence>
<sequence length="164" mass="18564">MRKLLFIVLAMCIIGCGKKEEKKTFEYAPKATKTNDVPAQTEEKVSYEDLVDLENKGIGPIKNVDLNEIIDQDLAKKGERYFNMTCVGCHKTDRRFIGPALGDITAKRSPEWIMNMTMNTAEMIKEDPLAKGIFEEYDKAPMVTAPVNETDARAILEYLRTLNP</sequence>
<proteinExistence type="predicted"/>
<dbReference type="Pfam" id="PF00034">
    <property type="entry name" value="Cytochrom_C"/>
    <property type="match status" value="1"/>
</dbReference>
<dbReference type="InterPro" id="IPR009056">
    <property type="entry name" value="Cyt_c-like_dom"/>
</dbReference>
<dbReference type="EMBL" id="HG315671">
    <property type="protein sequence ID" value="CDF80400.1"/>
    <property type="molecule type" value="Genomic_DNA"/>
</dbReference>
<keyword evidence="3 4" id="KW-0408">Iron</keyword>